<organism evidence="1 2">
    <name type="scientific">Actinomyces bowdenii</name>
    <dbReference type="NCBI Taxonomy" id="131109"/>
    <lineage>
        <taxon>Bacteria</taxon>
        <taxon>Bacillati</taxon>
        <taxon>Actinomycetota</taxon>
        <taxon>Actinomycetes</taxon>
        <taxon>Actinomycetales</taxon>
        <taxon>Actinomycetaceae</taxon>
        <taxon>Actinomyces</taxon>
    </lineage>
</organism>
<dbReference type="Pfam" id="PF13692">
    <property type="entry name" value="Glyco_trans_1_4"/>
    <property type="match status" value="1"/>
</dbReference>
<dbReference type="AlphaFoldDB" id="A0A3P1VBH0"/>
<dbReference type="GO" id="GO:1901137">
    <property type="term" value="P:carbohydrate derivative biosynthetic process"/>
    <property type="evidence" value="ECO:0007669"/>
    <property type="project" value="UniProtKB-ARBA"/>
</dbReference>
<dbReference type="Proteomes" id="UP000271272">
    <property type="component" value="Unassembled WGS sequence"/>
</dbReference>
<dbReference type="PANTHER" id="PTHR45947:SF3">
    <property type="entry name" value="SULFOQUINOVOSYL TRANSFERASE SQD2"/>
    <property type="match status" value="1"/>
</dbReference>
<reference evidence="1 2" key="1">
    <citation type="submission" date="2018-11" db="EMBL/GenBank/DDBJ databases">
        <title>Genomes From Bacteria Associated with the Canine Oral Cavity: a Test Case for Automated Genome-Based Taxonomic Assignment.</title>
        <authorList>
            <person name="Coil D.A."/>
            <person name="Jospin G."/>
            <person name="Darling A.E."/>
            <person name="Wallis C."/>
            <person name="Davis I.J."/>
            <person name="Harris S."/>
            <person name="Eisen J.A."/>
            <person name="Holcombe L.J."/>
            <person name="O'Flynn C."/>
        </authorList>
    </citation>
    <scope>NUCLEOTIDE SEQUENCE [LARGE SCALE GENOMIC DNA]</scope>
    <source>
        <strain evidence="1 2">OH5050</strain>
    </source>
</reference>
<keyword evidence="2" id="KW-1185">Reference proteome</keyword>
<dbReference type="PANTHER" id="PTHR45947">
    <property type="entry name" value="SULFOQUINOVOSYL TRANSFERASE SQD2"/>
    <property type="match status" value="1"/>
</dbReference>
<name>A0A3P1VBH0_9ACTO</name>
<sequence>MSVVMNYFRHIDPSRAVFDFFSYRPDPPDNYQEEIERRGGRCHAVNGGKNILAIRSALRRLLRENGGIYRIAHLHDPALARFLYPVLRANGVETVLVHSHATAYSDTRLGRLRNRLSCRGIERHADMRLACSAAAGEFLFGAGAFDVVPNAIDLDVFRFNPRARAEKRAELGLDGATVIGHVGRFNAQKNHHFLVSVFDELRRRQDSAILLLIGTGPLQDSVRSLVGQRGLEDRVRFLGQRNDTPELYQAMDLMLLPSLFEGLPMVGVEAQCSGLPMVCADTVSREIAIGRCVFLPLESPAHHWAQEIGRVLAAGGGPREEGAEQARRSGFDVSMEAERLLRRYESLVGR</sequence>
<dbReference type="SUPFAM" id="SSF53756">
    <property type="entry name" value="UDP-Glycosyltransferase/glycogen phosphorylase"/>
    <property type="match status" value="1"/>
</dbReference>
<dbReference type="GO" id="GO:0016757">
    <property type="term" value="F:glycosyltransferase activity"/>
    <property type="evidence" value="ECO:0007669"/>
    <property type="project" value="UniProtKB-KW"/>
</dbReference>
<proteinExistence type="predicted"/>
<comment type="caution">
    <text evidence="1">The sequence shown here is derived from an EMBL/GenBank/DDBJ whole genome shotgun (WGS) entry which is preliminary data.</text>
</comment>
<dbReference type="OrthoDB" id="9790710at2"/>
<evidence type="ECO:0000313" key="2">
    <source>
        <dbReference type="Proteomes" id="UP000271272"/>
    </source>
</evidence>
<dbReference type="Gene3D" id="3.40.50.2000">
    <property type="entry name" value="Glycogen Phosphorylase B"/>
    <property type="match status" value="2"/>
</dbReference>
<keyword evidence="1" id="KW-0808">Transferase</keyword>
<protein>
    <submittedName>
        <fullName evidence="1">Glycosyltransferase family 1 protein</fullName>
    </submittedName>
</protein>
<dbReference type="InterPro" id="IPR050194">
    <property type="entry name" value="Glycosyltransferase_grp1"/>
</dbReference>
<gene>
    <name evidence="1" type="ORF">EII10_04290</name>
</gene>
<accession>A0A3P1VBH0</accession>
<evidence type="ECO:0000313" key="1">
    <source>
        <dbReference type="EMBL" id="RRD29923.1"/>
    </source>
</evidence>
<dbReference type="EMBL" id="RQZC01000004">
    <property type="protein sequence ID" value="RRD29923.1"/>
    <property type="molecule type" value="Genomic_DNA"/>
</dbReference>